<dbReference type="RefSeq" id="WP_070431434.1">
    <property type="nucleotide sequence ID" value="NZ_VYWO01000004.1"/>
</dbReference>
<keyword evidence="1" id="KW-1133">Transmembrane helix</keyword>
<evidence type="ECO:0000256" key="1">
    <source>
        <dbReference type="SAM" id="Phobius"/>
    </source>
</evidence>
<evidence type="ECO:0000313" key="2">
    <source>
        <dbReference type="EMBL" id="KAA9300571.1"/>
    </source>
</evidence>
<evidence type="ECO:0000313" key="3">
    <source>
        <dbReference type="Proteomes" id="UP000327148"/>
    </source>
</evidence>
<dbReference type="EMBL" id="VYWO01000004">
    <property type="protein sequence ID" value="KAA9300571.1"/>
    <property type="molecule type" value="Genomic_DNA"/>
</dbReference>
<reference evidence="2 3" key="1">
    <citation type="submission" date="2019-09" db="EMBL/GenBank/DDBJ databases">
        <title>Draft genome sequence assemblies of isolates from the urinary tract.</title>
        <authorList>
            <person name="Mores C.R."/>
            <person name="Putonti C."/>
            <person name="Wolfe A.J."/>
        </authorList>
    </citation>
    <scope>NUCLEOTIDE SEQUENCE [LARGE SCALE GENOMIC DNA]</scope>
    <source>
        <strain evidence="2 3">UMB623</strain>
    </source>
</reference>
<dbReference type="Proteomes" id="UP000327148">
    <property type="component" value="Unassembled WGS sequence"/>
</dbReference>
<gene>
    <name evidence="2" type="ORF">F6I03_07130</name>
</gene>
<protein>
    <submittedName>
        <fullName evidence="2">Uncharacterized protein</fullName>
    </submittedName>
</protein>
<dbReference type="OrthoDB" id="2136078at2"/>
<accession>A0A5N1GKN3</accession>
<organism evidence="2 3">
    <name type="scientific">Aerococcus sanguinicola</name>
    <dbReference type="NCBI Taxonomy" id="119206"/>
    <lineage>
        <taxon>Bacteria</taxon>
        <taxon>Bacillati</taxon>
        <taxon>Bacillota</taxon>
        <taxon>Bacilli</taxon>
        <taxon>Lactobacillales</taxon>
        <taxon>Aerococcaceae</taxon>
        <taxon>Aerococcus</taxon>
    </lineage>
</organism>
<name>A0A5N1GKN3_9LACT</name>
<proteinExistence type="predicted"/>
<feature type="transmembrane region" description="Helical" evidence="1">
    <location>
        <begin position="6"/>
        <end position="28"/>
    </location>
</feature>
<keyword evidence="1" id="KW-0472">Membrane</keyword>
<comment type="caution">
    <text evidence="2">The sequence shown here is derived from an EMBL/GenBank/DDBJ whole genome shotgun (WGS) entry which is preliminary data.</text>
</comment>
<dbReference type="AlphaFoldDB" id="A0A5N1GKN3"/>
<sequence length="66" mass="7589">MSLQALIMNILLKIVLAGLFLSLAISMVRENGWSFLPFINILLASHDIYQSIKLVGVYKRINHYKR</sequence>
<keyword evidence="1" id="KW-0812">Transmembrane</keyword>